<dbReference type="InterPro" id="IPR011051">
    <property type="entry name" value="RmlC_Cupin_sf"/>
</dbReference>
<dbReference type="PANTHER" id="PTHR46797">
    <property type="entry name" value="HTH-TYPE TRANSCRIPTIONAL REGULATOR"/>
    <property type="match status" value="1"/>
</dbReference>
<dbReference type="PANTHER" id="PTHR46797:SF2">
    <property type="entry name" value="TRANSCRIPTIONAL REGULATOR"/>
    <property type="match status" value="1"/>
</dbReference>
<dbReference type="GO" id="GO:0003677">
    <property type="term" value="F:DNA binding"/>
    <property type="evidence" value="ECO:0007669"/>
    <property type="project" value="UniProtKB-KW"/>
</dbReference>
<dbReference type="InterPro" id="IPR050807">
    <property type="entry name" value="TransReg_Diox_bact_type"/>
</dbReference>
<dbReference type="AlphaFoldDB" id="A0A2V4EGS8"/>
<feature type="domain" description="HTH cro/C1-type" evidence="2">
    <location>
        <begin position="14"/>
        <end position="68"/>
    </location>
</feature>
<organism evidence="3 4">
    <name type="scientific">Gilliamella apicola</name>
    <dbReference type="NCBI Taxonomy" id="1196095"/>
    <lineage>
        <taxon>Bacteria</taxon>
        <taxon>Pseudomonadati</taxon>
        <taxon>Pseudomonadota</taxon>
        <taxon>Gammaproteobacteria</taxon>
        <taxon>Orbales</taxon>
        <taxon>Orbaceae</taxon>
        <taxon>Gilliamella</taxon>
    </lineage>
</organism>
<dbReference type="Gene3D" id="2.60.120.10">
    <property type="entry name" value="Jelly Rolls"/>
    <property type="match status" value="1"/>
</dbReference>
<dbReference type="CDD" id="cd02209">
    <property type="entry name" value="cupin_XRE_C"/>
    <property type="match status" value="1"/>
</dbReference>
<keyword evidence="4" id="KW-1185">Reference proteome</keyword>
<dbReference type="Pfam" id="PF01381">
    <property type="entry name" value="HTH_3"/>
    <property type="match status" value="1"/>
</dbReference>
<dbReference type="OrthoDB" id="9792093at2"/>
<dbReference type="Gene3D" id="1.10.260.40">
    <property type="entry name" value="lambda repressor-like DNA-binding domains"/>
    <property type="match status" value="1"/>
</dbReference>
<dbReference type="SUPFAM" id="SSF47413">
    <property type="entry name" value="lambda repressor-like DNA-binding domains"/>
    <property type="match status" value="1"/>
</dbReference>
<dbReference type="InterPro" id="IPR014710">
    <property type="entry name" value="RmlC-like_jellyroll"/>
</dbReference>
<dbReference type="InterPro" id="IPR001387">
    <property type="entry name" value="Cro/C1-type_HTH"/>
</dbReference>
<evidence type="ECO:0000256" key="1">
    <source>
        <dbReference type="ARBA" id="ARBA00023125"/>
    </source>
</evidence>
<dbReference type="SMART" id="SM00530">
    <property type="entry name" value="HTH_XRE"/>
    <property type="match status" value="1"/>
</dbReference>
<dbReference type="GO" id="GO:0005829">
    <property type="term" value="C:cytosol"/>
    <property type="evidence" value="ECO:0007669"/>
    <property type="project" value="TreeGrafter"/>
</dbReference>
<sequence>MNEDYSDCNVGLKIKQIRKKQNKTLQQLSSISGLSSGYLSNLERNIISPTIAQLQKVCFALNINITDVLTINQPPSSPVTRANERKVFFTEKDKVKYEMLNNGEHDIEGICITVEQGFSYERTSWGHDYDEIAVITQGSLCIEMLNQKFIINAGDSIYIKKNTLHTFKNVGNSTCVSYWFYKKK</sequence>
<accession>A0A2V4EGS8</accession>
<evidence type="ECO:0000313" key="3">
    <source>
        <dbReference type="EMBL" id="PXZ07447.1"/>
    </source>
</evidence>
<reference evidence="3 4" key="1">
    <citation type="submission" date="2018-05" db="EMBL/GenBank/DDBJ databases">
        <title>Reference genomes for bee gut microbiota database.</title>
        <authorList>
            <person name="Ellegaard K.M."/>
        </authorList>
    </citation>
    <scope>NUCLEOTIDE SEQUENCE [LARGE SCALE GENOMIC DNA]</scope>
    <source>
        <strain evidence="3 4">ESL0182</strain>
    </source>
</reference>
<dbReference type="Pfam" id="PF07883">
    <property type="entry name" value="Cupin_2"/>
    <property type="match status" value="1"/>
</dbReference>
<dbReference type="GO" id="GO:0003700">
    <property type="term" value="F:DNA-binding transcription factor activity"/>
    <property type="evidence" value="ECO:0007669"/>
    <property type="project" value="TreeGrafter"/>
</dbReference>
<dbReference type="InterPro" id="IPR013096">
    <property type="entry name" value="Cupin_2"/>
</dbReference>
<dbReference type="EMBL" id="QGLR01000009">
    <property type="protein sequence ID" value="PXZ07447.1"/>
    <property type="molecule type" value="Genomic_DNA"/>
</dbReference>
<protein>
    <submittedName>
        <fullName evidence="3">DNA-binding protein</fullName>
    </submittedName>
</protein>
<dbReference type="SUPFAM" id="SSF51182">
    <property type="entry name" value="RmlC-like cupins"/>
    <property type="match status" value="1"/>
</dbReference>
<dbReference type="InterPro" id="IPR010982">
    <property type="entry name" value="Lambda_DNA-bd_dom_sf"/>
</dbReference>
<dbReference type="CDD" id="cd00093">
    <property type="entry name" value="HTH_XRE"/>
    <property type="match status" value="1"/>
</dbReference>
<proteinExistence type="predicted"/>
<comment type="caution">
    <text evidence="3">The sequence shown here is derived from an EMBL/GenBank/DDBJ whole genome shotgun (WGS) entry which is preliminary data.</text>
</comment>
<evidence type="ECO:0000259" key="2">
    <source>
        <dbReference type="PROSITE" id="PS50943"/>
    </source>
</evidence>
<keyword evidence="1 3" id="KW-0238">DNA-binding</keyword>
<evidence type="ECO:0000313" key="4">
    <source>
        <dbReference type="Proteomes" id="UP000247932"/>
    </source>
</evidence>
<name>A0A2V4EGS8_9GAMM</name>
<dbReference type="PROSITE" id="PS50943">
    <property type="entry name" value="HTH_CROC1"/>
    <property type="match status" value="1"/>
</dbReference>
<dbReference type="RefSeq" id="WP_110433209.1">
    <property type="nucleotide sequence ID" value="NZ_QGLR01000009.1"/>
</dbReference>
<gene>
    <name evidence="3" type="ORF">DKK70_06235</name>
</gene>
<dbReference type="Proteomes" id="UP000247932">
    <property type="component" value="Unassembled WGS sequence"/>
</dbReference>